<comment type="catalytic activity">
    <reaction evidence="5">
        <text>3'-dephospho-CoA + ATP = ADP + CoA + H(+)</text>
        <dbReference type="Rhea" id="RHEA:18245"/>
        <dbReference type="ChEBI" id="CHEBI:15378"/>
        <dbReference type="ChEBI" id="CHEBI:30616"/>
        <dbReference type="ChEBI" id="CHEBI:57287"/>
        <dbReference type="ChEBI" id="CHEBI:57328"/>
        <dbReference type="ChEBI" id="CHEBI:456216"/>
        <dbReference type="EC" id="2.7.1.24"/>
    </reaction>
</comment>
<dbReference type="GO" id="GO:0015937">
    <property type="term" value="P:coenzyme A biosynthetic process"/>
    <property type="evidence" value="ECO:0007669"/>
    <property type="project" value="UniProtKB-UniRule"/>
</dbReference>
<dbReference type="InterPro" id="IPR005135">
    <property type="entry name" value="Endo/exonuclease/phosphatase"/>
</dbReference>
<evidence type="ECO:0000256" key="1">
    <source>
        <dbReference type="ARBA" id="ARBA00009018"/>
    </source>
</evidence>
<dbReference type="EC" id="2.7.1.24" evidence="5 6"/>
<dbReference type="GO" id="GO:0005524">
    <property type="term" value="F:ATP binding"/>
    <property type="evidence" value="ECO:0007669"/>
    <property type="project" value="UniProtKB-UniRule"/>
</dbReference>
<evidence type="ECO:0000256" key="5">
    <source>
        <dbReference type="HAMAP-Rule" id="MF_00376"/>
    </source>
</evidence>
<evidence type="ECO:0000256" key="2">
    <source>
        <dbReference type="ARBA" id="ARBA00022741"/>
    </source>
</evidence>
<feature type="domain" description="Endonuclease/exonuclease/phosphatase" evidence="7">
    <location>
        <begin position="224"/>
        <end position="469"/>
    </location>
</feature>
<dbReference type="GO" id="GO:0000175">
    <property type="term" value="F:3'-5'-RNA exonuclease activity"/>
    <property type="evidence" value="ECO:0007669"/>
    <property type="project" value="TreeGrafter"/>
</dbReference>
<dbReference type="InterPro" id="IPR050410">
    <property type="entry name" value="CCR4/nocturin_mRNA_transcr"/>
</dbReference>
<organism evidence="8 9">
    <name type="scientific">Sandaracinomonas limnophila</name>
    <dbReference type="NCBI Taxonomy" id="1862386"/>
    <lineage>
        <taxon>Bacteria</taxon>
        <taxon>Pseudomonadati</taxon>
        <taxon>Bacteroidota</taxon>
        <taxon>Cytophagia</taxon>
        <taxon>Cytophagales</taxon>
        <taxon>Flectobacillaceae</taxon>
        <taxon>Sandaracinomonas</taxon>
    </lineage>
</organism>
<comment type="caution">
    <text evidence="8">The sequence shown here is derived from an EMBL/GenBank/DDBJ whole genome shotgun (WGS) entry which is preliminary data.</text>
</comment>
<proteinExistence type="inferred from homology"/>
<dbReference type="NCBIfam" id="TIGR00152">
    <property type="entry name" value="dephospho-CoA kinase"/>
    <property type="match status" value="1"/>
</dbReference>
<dbReference type="SUPFAM" id="SSF56219">
    <property type="entry name" value="DNase I-like"/>
    <property type="match status" value="1"/>
</dbReference>
<protein>
    <recommendedName>
        <fullName evidence="5 6">Dephospho-CoA kinase</fullName>
        <ecNumber evidence="5 6">2.7.1.24</ecNumber>
    </recommendedName>
    <alternativeName>
        <fullName evidence="5">Dephosphocoenzyme A kinase</fullName>
    </alternativeName>
</protein>
<comment type="similarity">
    <text evidence="1 5">Belongs to the CoaE family.</text>
</comment>
<dbReference type="Pfam" id="PF03372">
    <property type="entry name" value="Exo_endo_phos"/>
    <property type="match status" value="1"/>
</dbReference>
<keyword evidence="4 5" id="KW-0173">Coenzyme A biosynthesis</keyword>
<keyword evidence="5 8" id="KW-0418">Kinase</keyword>
<dbReference type="SUPFAM" id="SSF52540">
    <property type="entry name" value="P-loop containing nucleoside triphosphate hydrolases"/>
    <property type="match status" value="1"/>
</dbReference>
<comment type="pathway">
    <text evidence="5">Cofactor biosynthesis; coenzyme A biosynthesis; CoA from (R)-pantothenate: step 5/5.</text>
</comment>
<dbReference type="HAMAP" id="MF_00376">
    <property type="entry name" value="Dephospho_CoA_kinase"/>
    <property type="match status" value="1"/>
</dbReference>
<dbReference type="UniPathway" id="UPA00241">
    <property type="reaction ID" value="UER00356"/>
</dbReference>
<dbReference type="GO" id="GO:0004140">
    <property type="term" value="F:dephospho-CoA kinase activity"/>
    <property type="evidence" value="ECO:0007669"/>
    <property type="project" value="UniProtKB-UniRule"/>
</dbReference>
<reference evidence="8 9" key="1">
    <citation type="submission" date="2019-01" db="EMBL/GenBank/DDBJ databases">
        <authorList>
            <person name="Chen W.-M."/>
        </authorList>
    </citation>
    <scope>NUCLEOTIDE SEQUENCE [LARGE SCALE GENOMIC DNA]</scope>
    <source>
        <strain evidence="8 9">FSY-15</strain>
    </source>
</reference>
<keyword evidence="9" id="KW-1185">Reference proteome</keyword>
<dbReference type="GO" id="GO:0005737">
    <property type="term" value="C:cytoplasm"/>
    <property type="evidence" value="ECO:0007669"/>
    <property type="project" value="UniProtKB-SubCell"/>
</dbReference>
<dbReference type="OrthoDB" id="9793162at2"/>
<dbReference type="Gene3D" id="3.40.50.300">
    <property type="entry name" value="P-loop containing nucleotide triphosphate hydrolases"/>
    <property type="match status" value="1"/>
</dbReference>
<dbReference type="RefSeq" id="WP_127803688.1">
    <property type="nucleotide sequence ID" value="NZ_SACY01000003.1"/>
</dbReference>
<dbReference type="CDD" id="cd02022">
    <property type="entry name" value="DPCK"/>
    <property type="match status" value="1"/>
</dbReference>
<dbReference type="Pfam" id="PF01121">
    <property type="entry name" value="CoaE"/>
    <property type="match status" value="1"/>
</dbReference>
<dbReference type="PROSITE" id="PS51219">
    <property type="entry name" value="DPCK"/>
    <property type="match status" value="1"/>
</dbReference>
<dbReference type="CDD" id="cd09083">
    <property type="entry name" value="EEP-1"/>
    <property type="match status" value="1"/>
</dbReference>
<keyword evidence="5 8" id="KW-0808">Transferase</keyword>
<sequence length="479" mass="54951">MNNNSLKPMIGITGGIGSGKSLICRIFSCLGIPVFNSDQVAKNLIEQDKQIKKQIIDLFGPDSYDQSGNYQSAFIRSKILQNDNFRLELNQIVHPAVRKKAMEFQANLPKSIPFALYESALLTKASKPEFIQKIISITCSNETRISRLIKRNLKPEEAMKLIELQDKNYQNSQETDFVIANDAHNKVVPQVLSLYKKLLPALLYLLITTFYLLPSQSIAQTKFMTFNIRLDTKDDGINQWPYRKEHCAELVKYHQVDILGMQEAFVHQIKDMEQQLPDYKWFGRGRDDGKEAGEFSPLMYNSKKIKLIDQATFWLSDSCEKVGFGWDAACRRVVTWGKFQELKTKKVFFVFNTHFDHLGKVARRESSKLVLKKIQEIGKNFPTILMGDFNATPDEEPIQLLVDSNNPNRVIDAEKISQNGHYGPYSSFNGFKAEQKDRHIDYIFVKNGPKVLQHSTHSETWNNLYPSDHFPVSSLIVLP</sequence>
<comment type="function">
    <text evidence="5">Catalyzes the phosphorylation of the 3'-hydroxyl group of dephosphocoenzyme A to form coenzyme A.</text>
</comment>
<dbReference type="Gene3D" id="3.60.10.10">
    <property type="entry name" value="Endonuclease/exonuclease/phosphatase"/>
    <property type="match status" value="1"/>
</dbReference>
<accession>A0A437PR29</accession>
<dbReference type="InterPro" id="IPR001977">
    <property type="entry name" value="Depp_CoAkinase"/>
</dbReference>
<evidence type="ECO:0000313" key="9">
    <source>
        <dbReference type="Proteomes" id="UP000282832"/>
    </source>
</evidence>
<dbReference type="InterPro" id="IPR027417">
    <property type="entry name" value="P-loop_NTPase"/>
</dbReference>
<evidence type="ECO:0000256" key="3">
    <source>
        <dbReference type="ARBA" id="ARBA00022840"/>
    </source>
</evidence>
<evidence type="ECO:0000313" key="8">
    <source>
        <dbReference type="EMBL" id="RVU24715.1"/>
    </source>
</evidence>
<keyword evidence="2 5" id="KW-0547">Nucleotide-binding</keyword>
<comment type="subcellular location">
    <subcellularLocation>
        <location evidence="5">Cytoplasm</location>
    </subcellularLocation>
</comment>
<evidence type="ECO:0000256" key="4">
    <source>
        <dbReference type="ARBA" id="ARBA00022993"/>
    </source>
</evidence>
<evidence type="ECO:0000256" key="6">
    <source>
        <dbReference type="NCBIfam" id="TIGR00152"/>
    </source>
</evidence>
<dbReference type="EMBL" id="SACY01000003">
    <property type="protein sequence ID" value="RVU24715.1"/>
    <property type="molecule type" value="Genomic_DNA"/>
</dbReference>
<feature type="binding site" evidence="5">
    <location>
        <begin position="17"/>
        <end position="22"/>
    </location>
    <ligand>
        <name>ATP</name>
        <dbReference type="ChEBI" id="CHEBI:30616"/>
    </ligand>
</feature>
<dbReference type="PANTHER" id="PTHR12121">
    <property type="entry name" value="CARBON CATABOLITE REPRESSOR PROTEIN 4"/>
    <property type="match status" value="1"/>
</dbReference>
<gene>
    <name evidence="5 8" type="primary">coaE</name>
    <name evidence="8" type="ORF">EOJ36_06790</name>
</gene>
<name>A0A437PR29_9BACT</name>
<dbReference type="PANTHER" id="PTHR12121:SF36">
    <property type="entry name" value="ENDONUCLEASE_EXONUCLEASE_PHOSPHATASE DOMAIN-CONTAINING PROTEIN"/>
    <property type="match status" value="1"/>
</dbReference>
<dbReference type="Proteomes" id="UP000282832">
    <property type="component" value="Unassembled WGS sequence"/>
</dbReference>
<dbReference type="AlphaFoldDB" id="A0A437PR29"/>
<keyword evidence="3 5" id="KW-0067">ATP-binding</keyword>
<evidence type="ECO:0000259" key="7">
    <source>
        <dbReference type="Pfam" id="PF03372"/>
    </source>
</evidence>
<dbReference type="InterPro" id="IPR036691">
    <property type="entry name" value="Endo/exonu/phosph_ase_sf"/>
</dbReference>
<keyword evidence="5" id="KW-0963">Cytoplasm</keyword>